<organism evidence="3 4">
    <name type="scientific">Amycolatopsis tolypomycina</name>
    <dbReference type="NCBI Taxonomy" id="208445"/>
    <lineage>
        <taxon>Bacteria</taxon>
        <taxon>Bacillati</taxon>
        <taxon>Actinomycetota</taxon>
        <taxon>Actinomycetes</taxon>
        <taxon>Pseudonocardiales</taxon>
        <taxon>Pseudonocardiaceae</taxon>
        <taxon>Amycolatopsis</taxon>
    </lineage>
</organism>
<feature type="region of interest" description="Disordered" evidence="1">
    <location>
        <begin position="1"/>
        <end position="29"/>
    </location>
</feature>
<keyword evidence="2" id="KW-1133">Transmembrane helix</keyword>
<evidence type="ECO:0000313" key="4">
    <source>
        <dbReference type="Proteomes" id="UP000199622"/>
    </source>
</evidence>
<dbReference type="AlphaFoldDB" id="A0A1H4JIW3"/>
<keyword evidence="2" id="KW-0472">Membrane</keyword>
<dbReference type="OrthoDB" id="3628675at2"/>
<keyword evidence="2" id="KW-0812">Transmembrane</keyword>
<dbReference type="Proteomes" id="UP000199622">
    <property type="component" value="Unassembled WGS sequence"/>
</dbReference>
<dbReference type="EMBL" id="FNSO01000003">
    <property type="protein sequence ID" value="SEB46240.1"/>
    <property type="molecule type" value="Genomic_DNA"/>
</dbReference>
<sequence>MTQQELRTTGSPVQAAMFPDGPDSVLRNPDVSETQWHRELVRAAVYPWLFLTELAGILLLVLAGVLGDGVASVLALSAGILTVSGSVLAGWHRASRIESDHRHGPARPCRLDRVRGEFFLRSRDFSGLGTASVAARTLFAGVDELYRSPARDWIDPALCAEVHRVAWQALCCLDRTRGARGLAVELAADPDSAVGDLAVAARHAVTAIDDALDEVVGHIHGCLVLTRAWEAKLRHTDLTARAEHTLAGLPGPDQLRRLSEAAEALPQAVFAYITAARDVTDAGPFPWEQPTRSRPRRSRALRSRLGTPFARTPAGHPRTGDGLP</sequence>
<evidence type="ECO:0000313" key="3">
    <source>
        <dbReference type="EMBL" id="SEB46240.1"/>
    </source>
</evidence>
<dbReference type="STRING" id="208445.SAMN04489727_1944"/>
<feature type="transmembrane region" description="Helical" evidence="2">
    <location>
        <begin position="45"/>
        <end position="66"/>
    </location>
</feature>
<feature type="transmembrane region" description="Helical" evidence="2">
    <location>
        <begin position="72"/>
        <end position="91"/>
    </location>
</feature>
<keyword evidence="4" id="KW-1185">Reference proteome</keyword>
<proteinExistence type="predicted"/>
<evidence type="ECO:0000256" key="1">
    <source>
        <dbReference type="SAM" id="MobiDB-lite"/>
    </source>
</evidence>
<gene>
    <name evidence="3" type="ORF">SAMN04489727_1944</name>
</gene>
<feature type="region of interest" description="Disordered" evidence="1">
    <location>
        <begin position="282"/>
        <end position="324"/>
    </location>
</feature>
<reference evidence="4" key="1">
    <citation type="submission" date="2016-10" db="EMBL/GenBank/DDBJ databases">
        <authorList>
            <person name="Varghese N."/>
            <person name="Submissions S."/>
        </authorList>
    </citation>
    <scope>NUCLEOTIDE SEQUENCE [LARGE SCALE GENOMIC DNA]</scope>
    <source>
        <strain evidence="4">DSM 44544</strain>
    </source>
</reference>
<dbReference type="RefSeq" id="WP_143060573.1">
    <property type="nucleotide sequence ID" value="NZ_FNSO01000003.1"/>
</dbReference>
<feature type="compositionally biased region" description="Polar residues" evidence="1">
    <location>
        <begin position="1"/>
        <end position="12"/>
    </location>
</feature>
<protein>
    <submittedName>
        <fullName evidence="3">Uncharacterized protein</fullName>
    </submittedName>
</protein>
<name>A0A1H4JIW3_9PSEU</name>
<feature type="compositionally biased region" description="Basic residues" evidence="1">
    <location>
        <begin position="293"/>
        <end position="302"/>
    </location>
</feature>
<accession>A0A1H4JIW3</accession>
<evidence type="ECO:0000256" key="2">
    <source>
        <dbReference type="SAM" id="Phobius"/>
    </source>
</evidence>